<comment type="caution">
    <text evidence="3">The sequence shown here is derived from an EMBL/GenBank/DDBJ whole genome shotgun (WGS) entry which is preliminary data.</text>
</comment>
<proteinExistence type="predicted"/>
<evidence type="ECO:0000313" key="3">
    <source>
        <dbReference type="EMBL" id="KAL2038975.1"/>
    </source>
</evidence>
<dbReference type="EMBL" id="JBEFKJ010000028">
    <property type="protein sequence ID" value="KAL2038975.1"/>
    <property type="molecule type" value="Genomic_DNA"/>
</dbReference>
<dbReference type="PANTHER" id="PTHR24148">
    <property type="entry name" value="ANKYRIN REPEAT DOMAIN-CONTAINING PROTEIN 39 HOMOLOG-RELATED"/>
    <property type="match status" value="1"/>
</dbReference>
<keyword evidence="4" id="KW-1185">Reference proteome</keyword>
<name>A0ABR3ZZC2_9LECA</name>
<dbReference type="InterPro" id="IPR052895">
    <property type="entry name" value="HetReg/Transcr_Mod"/>
</dbReference>
<sequence>MEDDTDRTLSDIHESSPMLVKQIMDIQRHIASREESEVWAERLRFVDISGVITEAGSHGRKRRRSTRNDEYHPFDNHSVRVLPLTDRLPVNRNPYVAISWRWNSDLPLGQGAPRHRYWIQRLKEQPRHSKVPDICFDRAIRFAQAHGIHLIWIEKECIYQENEEDQAAGIQGMDLVYRDCKLSLGLLQVELQSQQQLKALSDLLSLKIIDETSKEPRFKSWVPQWLISRILDVLRLIISDERWERTWIFQEDHCASSNMLLLVRHASSLDKDYKRFGDLPGELQIRCPKFRKAATKFHMAGDAAKQPYSHDLFSKVRQYNTWNQGHGLGRDPGPGNRQLNRVSTDSAELPHLAASSLSILRDMKARNNHVVVDRLAIFANCCQYLTRLNITNLTRAGYGLSTCLLCLYLLNGAILGTIMKTRSSHPSQDSKDILNFSICEFLEILPCIRPTL</sequence>
<gene>
    <name evidence="3" type="ORF">N7G274_008315</name>
</gene>
<dbReference type="PANTHER" id="PTHR24148:SF64">
    <property type="entry name" value="HETEROKARYON INCOMPATIBILITY DOMAIN-CONTAINING PROTEIN"/>
    <property type="match status" value="1"/>
</dbReference>
<organism evidence="3 4">
    <name type="scientific">Stereocaulon virgatum</name>
    <dbReference type="NCBI Taxonomy" id="373712"/>
    <lineage>
        <taxon>Eukaryota</taxon>
        <taxon>Fungi</taxon>
        <taxon>Dikarya</taxon>
        <taxon>Ascomycota</taxon>
        <taxon>Pezizomycotina</taxon>
        <taxon>Lecanoromycetes</taxon>
        <taxon>OSLEUM clade</taxon>
        <taxon>Lecanoromycetidae</taxon>
        <taxon>Lecanorales</taxon>
        <taxon>Lecanorineae</taxon>
        <taxon>Stereocaulaceae</taxon>
        <taxon>Stereocaulon</taxon>
    </lineage>
</organism>
<evidence type="ECO:0000256" key="1">
    <source>
        <dbReference type="SAM" id="Phobius"/>
    </source>
</evidence>
<reference evidence="3 4" key="1">
    <citation type="submission" date="2024-09" db="EMBL/GenBank/DDBJ databases">
        <title>Rethinking Asexuality: The Enigmatic Case of Functional Sexual Genes in Lepraria (Stereocaulaceae).</title>
        <authorList>
            <person name="Doellman M."/>
            <person name="Sun Y."/>
            <person name="Barcenas-Pena A."/>
            <person name="Lumbsch H.T."/>
            <person name="Grewe F."/>
        </authorList>
    </citation>
    <scope>NUCLEOTIDE SEQUENCE [LARGE SCALE GENOMIC DNA]</scope>
    <source>
        <strain evidence="3 4">Mercado 3170</strain>
    </source>
</reference>
<evidence type="ECO:0000313" key="4">
    <source>
        <dbReference type="Proteomes" id="UP001590950"/>
    </source>
</evidence>
<keyword evidence="1" id="KW-0472">Membrane</keyword>
<keyword evidence="1" id="KW-0812">Transmembrane</keyword>
<dbReference type="InterPro" id="IPR010730">
    <property type="entry name" value="HET"/>
</dbReference>
<dbReference type="Pfam" id="PF06985">
    <property type="entry name" value="HET"/>
    <property type="match status" value="1"/>
</dbReference>
<keyword evidence="1" id="KW-1133">Transmembrane helix</keyword>
<evidence type="ECO:0000259" key="2">
    <source>
        <dbReference type="Pfam" id="PF06985"/>
    </source>
</evidence>
<accession>A0ABR3ZZC2</accession>
<feature type="transmembrane region" description="Helical" evidence="1">
    <location>
        <begin position="396"/>
        <end position="418"/>
    </location>
</feature>
<feature type="domain" description="Heterokaryon incompatibility" evidence="2">
    <location>
        <begin position="95"/>
        <end position="251"/>
    </location>
</feature>
<dbReference type="Proteomes" id="UP001590950">
    <property type="component" value="Unassembled WGS sequence"/>
</dbReference>
<protein>
    <recommendedName>
        <fullName evidence="2">Heterokaryon incompatibility domain-containing protein</fullName>
    </recommendedName>
</protein>